<proteinExistence type="predicted"/>
<dbReference type="EMBL" id="CP017634">
    <property type="protein sequence ID" value="ATW23557.1"/>
    <property type="molecule type" value="Genomic_DNA"/>
</dbReference>
<dbReference type="Pfam" id="PF25137">
    <property type="entry name" value="ADH_Fe_C"/>
    <property type="match status" value="1"/>
</dbReference>
<dbReference type="CDD" id="cd08187">
    <property type="entry name" value="BDH"/>
    <property type="match status" value="1"/>
</dbReference>
<sequence>MNNFYYQIPTEVYFGKGQIGQLERELPKYGKKVLLVYGGGSIKRMGLYQTIYAIFERIGIEVIELPGVEPNPRIETVRAGVELCKNNHIEVILAVGGGSTIDCAKVISAGAKYAGDSWDIVTGSVPVTDTLPIITVLTLAATGSEMDRFAVISNMKTNDKLGVFSPLFYPKVSILDPEYTFTVPKNQTAAGTADIMSHIFEHYFNNVKGAYVQNRIAEGLLKTCIHYGPIASHKPDNYEARANLMWVSSLAIDGITWRGNDVIPSVHPMEHELSAYYDITHGVGLAILTPHWMKHVLNDKTVDRFVEYGVNVWGIDPSQDKFQIANQAIEMTANFYKVLEIPVTLREVGIDDTHLEIMAEKASRGLEDAFYPLTGKDVLDIFKASL</sequence>
<dbReference type="PANTHER" id="PTHR43633">
    <property type="entry name" value="ALCOHOL DEHYDROGENASE YQHD"/>
    <property type="match status" value="1"/>
</dbReference>
<feature type="domain" description="Fe-containing alcohol dehydrogenase-like C-terminal" evidence="3">
    <location>
        <begin position="188"/>
        <end position="385"/>
    </location>
</feature>
<dbReference type="GO" id="GO:1990002">
    <property type="term" value="F:methylglyoxal reductase (NADPH) (acetol producing) activity"/>
    <property type="evidence" value="ECO:0007669"/>
    <property type="project" value="TreeGrafter"/>
</dbReference>
<dbReference type="InterPro" id="IPR018211">
    <property type="entry name" value="ADH_Fe_CS"/>
</dbReference>
<reference evidence="4 5" key="1">
    <citation type="submission" date="2016-10" db="EMBL/GenBank/DDBJ databases">
        <title>Complete Genome Sequence of Peptococcaceae strain DCMF.</title>
        <authorList>
            <person name="Edwards R.J."/>
            <person name="Holland S.I."/>
            <person name="Deshpande N.P."/>
            <person name="Wong Y.K."/>
            <person name="Ertan H."/>
            <person name="Manefield M."/>
            <person name="Russell T.L."/>
            <person name="Lee M.J."/>
        </authorList>
    </citation>
    <scope>NUCLEOTIDE SEQUENCE [LARGE SCALE GENOMIC DNA]</scope>
    <source>
        <strain evidence="4 5">DCMF</strain>
    </source>
</reference>
<evidence type="ECO:0000313" key="5">
    <source>
        <dbReference type="Proteomes" id="UP000323521"/>
    </source>
</evidence>
<keyword evidence="5" id="KW-1185">Reference proteome</keyword>
<dbReference type="AlphaFoldDB" id="A0A3G1KMA1"/>
<dbReference type="InterPro" id="IPR001670">
    <property type="entry name" value="ADH_Fe/GldA"/>
</dbReference>
<dbReference type="FunFam" id="3.40.50.1970:FF:000003">
    <property type="entry name" value="Alcohol dehydrogenase, iron-containing"/>
    <property type="match status" value="1"/>
</dbReference>
<protein>
    <submittedName>
        <fullName evidence="4">NADH-dependent alcohol dehydrogenase</fullName>
    </submittedName>
</protein>
<organism evidence="4 5">
    <name type="scientific">Formimonas warabiya</name>
    <dbReference type="NCBI Taxonomy" id="1761012"/>
    <lineage>
        <taxon>Bacteria</taxon>
        <taxon>Bacillati</taxon>
        <taxon>Bacillota</taxon>
        <taxon>Clostridia</taxon>
        <taxon>Eubacteriales</taxon>
        <taxon>Peptococcaceae</taxon>
        <taxon>Candidatus Formimonas</taxon>
    </lineage>
</organism>
<evidence type="ECO:0000313" key="4">
    <source>
        <dbReference type="EMBL" id="ATW23557.1"/>
    </source>
</evidence>
<evidence type="ECO:0000256" key="1">
    <source>
        <dbReference type="ARBA" id="ARBA00023002"/>
    </source>
</evidence>
<dbReference type="GO" id="GO:0008106">
    <property type="term" value="F:alcohol dehydrogenase (NADP+) activity"/>
    <property type="evidence" value="ECO:0007669"/>
    <property type="project" value="TreeGrafter"/>
</dbReference>
<dbReference type="RefSeq" id="WP_148132707.1">
    <property type="nucleotide sequence ID" value="NZ_CP017634.1"/>
</dbReference>
<name>A0A3G1KMA1_FORW1</name>
<evidence type="ECO:0000259" key="2">
    <source>
        <dbReference type="Pfam" id="PF00465"/>
    </source>
</evidence>
<dbReference type="OrthoDB" id="9801156at2"/>
<dbReference type="Gene3D" id="3.40.50.1970">
    <property type="match status" value="1"/>
</dbReference>
<dbReference type="KEGG" id="fwa:DCMF_00985"/>
<accession>A0A3G1KMA1</accession>
<dbReference type="Proteomes" id="UP000323521">
    <property type="component" value="Chromosome"/>
</dbReference>
<feature type="domain" description="Alcohol dehydrogenase iron-type/glycerol dehydrogenase GldA" evidence="2">
    <location>
        <begin position="9"/>
        <end position="177"/>
    </location>
</feature>
<evidence type="ECO:0000259" key="3">
    <source>
        <dbReference type="Pfam" id="PF25137"/>
    </source>
</evidence>
<dbReference type="GO" id="GO:1990362">
    <property type="term" value="F:butanol dehydrogenase (NAD+) activity"/>
    <property type="evidence" value="ECO:0007669"/>
    <property type="project" value="InterPro"/>
</dbReference>
<dbReference type="GO" id="GO:0005829">
    <property type="term" value="C:cytosol"/>
    <property type="evidence" value="ECO:0007669"/>
    <property type="project" value="TreeGrafter"/>
</dbReference>
<gene>
    <name evidence="4" type="ORF">DCMF_00985</name>
</gene>
<dbReference type="PANTHER" id="PTHR43633:SF1">
    <property type="entry name" value="ALCOHOL DEHYDROGENASE YQHD"/>
    <property type="match status" value="1"/>
</dbReference>
<dbReference type="PROSITE" id="PS00913">
    <property type="entry name" value="ADH_IRON_1"/>
    <property type="match status" value="1"/>
</dbReference>
<dbReference type="InterPro" id="IPR044731">
    <property type="entry name" value="BDH-like"/>
</dbReference>
<dbReference type="InterPro" id="IPR056798">
    <property type="entry name" value="ADH_Fe_C"/>
</dbReference>
<dbReference type="Pfam" id="PF00465">
    <property type="entry name" value="Fe-ADH"/>
    <property type="match status" value="1"/>
</dbReference>
<keyword evidence="1" id="KW-0560">Oxidoreductase</keyword>
<dbReference type="Gene3D" id="1.20.1090.10">
    <property type="entry name" value="Dehydroquinate synthase-like - alpha domain"/>
    <property type="match status" value="1"/>
</dbReference>
<dbReference type="GO" id="GO:0046872">
    <property type="term" value="F:metal ion binding"/>
    <property type="evidence" value="ECO:0007669"/>
    <property type="project" value="InterPro"/>
</dbReference>
<dbReference type="SUPFAM" id="SSF56796">
    <property type="entry name" value="Dehydroquinate synthase-like"/>
    <property type="match status" value="1"/>
</dbReference>